<proteinExistence type="predicted"/>
<comment type="caution">
    <text evidence="1">The sequence shown here is derived from an EMBL/GenBank/DDBJ whole genome shotgun (WGS) entry which is preliminary data.</text>
</comment>
<reference evidence="1 2" key="1">
    <citation type="submission" date="2010-02" db="EMBL/GenBank/DDBJ databases">
        <authorList>
            <person name="Weinstock G."/>
            <person name="Sodergren E."/>
            <person name="Clifton S."/>
            <person name="Fulton L."/>
            <person name="Fulton B."/>
            <person name="Courtney L."/>
            <person name="Fronick C."/>
            <person name="Harrison M."/>
            <person name="Strong C."/>
            <person name="Farmer C."/>
            <person name="Delahaunty K."/>
            <person name="Markovic C."/>
            <person name="Hall O."/>
            <person name="Minx P."/>
            <person name="Tomlinson C."/>
            <person name="Mitreva M."/>
            <person name="Nelson J."/>
            <person name="Hou S."/>
            <person name="Wollam A."/>
            <person name="Pepin K.H."/>
            <person name="Johnson M."/>
            <person name="Bhonagiri V."/>
            <person name="Zhang X."/>
            <person name="Suruliraj S."/>
            <person name="Warren W."/>
            <person name="Chinwalla A."/>
            <person name="Mardis E.R."/>
            <person name="Wilson R.K."/>
        </authorList>
    </citation>
    <scope>NUCLEOTIDE SEQUENCE [LARGE SCALE GENOMIC DNA]</scope>
    <source>
        <strain evidence="1 2">ATCC 29315</strain>
    </source>
</reference>
<name>D4DRL1_NEIEG</name>
<sequence length="44" mass="5269">MEKIQISFKTAASYQIYKLTRKECTQNKFYSFMFYSFIVGGLEK</sequence>
<gene>
    <name evidence="1" type="ORF">NEIELOOT_01704</name>
</gene>
<dbReference type="Proteomes" id="UP000005536">
    <property type="component" value="Unassembled WGS sequence"/>
</dbReference>
<evidence type="ECO:0000313" key="1">
    <source>
        <dbReference type="EMBL" id="EFE49613.1"/>
    </source>
</evidence>
<organism evidence="1 2">
    <name type="scientific">Neisseria elongata subsp. glycolytica ATCC 29315</name>
    <dbReference type="NCBI Taxonomy" id="546263"/>
    <lineage>
        <taxon>Bacteria</taxon>
        <taxon>Pseudomonadati</taxon>
        <taxon>Pseudomonadota</taxon>
        <taxon>Betaproteobacteria</taxon>
        <taxon>Neisseriales</taxon>
        <taxon>Neisseriaceae</taxon>
        <taxon>Neisseria</taxon>
    </lineage>
</organism>
<evidence type="ECO:0000313" key="2">
    <source>
        <dbReference type="Proteomes" id="UP000005536"/>
    </source>
</evidence>
<dbReference type="AlphaFoldDB" id="D4DRL1"/>
<accession>D4DRL1</accession>
<dbReference type="EMBL" id="ADBF01000043">
    <property type="protein sequence ID" value="EFE49613.1"/>
    <property type="molecule type" value="Genomic_DNA"/>
</dbReference>
<protein>
    <submittedName>
        <fullName evidence="1">Uncharacterized protein</fullName>
    </submittedName>
</protein>